<feature type="transmembrane region" description="Helical" evidence="1">
    <location>
        <begin position="52"/>
        <end position="74"/>
    </location>
</feature>
<dbReference type="AlphaFoldDB" id="A0A430ASM5"/>
<name>A0A430ASM5_9ENTE</name>
<gene>
    <name evidence="3" type="ORF">CBF29_08815</name>
</gene>
<dbReference type="Proteomes" id="UP000287605">
    <property type="component" value="Unassembled WGS sequence"/>
</dbReference>
<feature type="transmembrane region" description="Helical" evidence="1">
    <location>
        <begin position="162"/>
        <end position="179"/>
    </location>
</feature>
<comment type="caution">
    <text evidence="3">The sequence shown here is derived from an EMBL/GenBank/DDBJ whole genome shotgun (WGS) entry which is preliminary data.</text>
</comment>
<feature type="transmembrane region" description="Helical" evidence="1">
    <location>
        <begin position="94"/>
        <end position="122"/>
    </location>
</feature>
<evidence type="ECO:0000256" key="1">
    <source>
        <dbReference type="SAM" id="Phobius"/>
    </source>
</evidence>
<dbReference type="PANTHER" id="PTHR36834:SF2">
    <property type="entry name" value="MEMBRANE PROTEIN"/>
    <property type="match status" value="1"/>
</dbReference>
<feature type="transmembrane region" description="Helical" evidence="1">
    <location>
        <begin position="134"/>
        <end position="156"/>
    </location>
</feature>
<feature type="transmembrane region" description="Helical" evidence="1">
    <location>
        <begin position="20"/>
        <end position="40"/>
    </location>
</feature>
<sequence>MKNGVSIQLSWWESLLDLFMINTLSLIGFAIIAVIIFWVIKKASSRVSKPKLVLSSLALFYYLLLALTNVFGIPSLGSLSRVYQLGEPIFNPNIVLVPFADGFSLSFILNIIAFVPIGFLVPMISPIFNNIKKMFLLGTLVSLTIEISQLFTLYRATDINDFLTNVLGTLIGYYCFTFVNNLFLKEKRTIGKGTNDQTKYLPPVIFIVSFFTVFLLN</sequence>
<keyword evidence="1" id="KW-0812">Transmembrane</keyword>
<keyword evidence="4" id="KW-1185">Reference proteome</keyword>
<accession>A0A430ASM5</accession>
<evidence type="ECO:0000313" key="4">
    <source>
        <dbReference type="Proteomes" id="UP000287605"/>
    </source>
</evidence>
<evidence type="ECO:0000259" key="2">
    <source>
        <dbReference type="Pfam" id="PF04892"/>
    </source>
</evidence>
<feature type="domain" description="VanZ-like" evidence="2">
    <location>
        <begin position="59"/>
        <end position="179"/>
    </location>
</feature>
<keyword evidence="1" id="KW-0472">Membrane</keyword>
<dbReference type="PANTHER" id="PTHR36834">
    <property type="entry name" value="MEMBRANE PROTEIN-RELATED"/>
    <property type="match status" value="1"/>
</dbReference>
<dbReference type="OrthoDB" id="4822551at2"/>
<feature type="transmembrane region" description="Helical" evidence="1">
    <location>
        <begin position="200"/>
        <end position="216"/>
    </location>
</feature>
<reference evidence="3 4" key="1">
    <citation type="submission" date="2017-05" db="EMBL/GenBank/DDBJ databases">
        <title>Vagococcus spp. assemblies.</title>
        <authorList>
            <person name="Gulvik C.A."/>
        </authorList>
    </citation>
    <scope>NUCLEOTIDE SEQUENCE [LARGE SCALE GENOMIC DNA]</scope>
    <source>
        <strain evidence="3 4">CCUG 51432</strain>
    </source>
</reference>
<dbReference type="InterPro" id="IPR006976">
    <property type="entry name" value="VanZ-like"/>
</dbReference>
<dbReference type="RefSeq" id="WP_126809375.1">
    <property type="nucleotide sequence ID" value="NZ_NGKA01000012.1"/>
</dbReference>
<dbReference type="InterPro" id="IPR053150">
    <property type="entry name" value="Teicoplanin_resist-assoc"/>
</dbReference>
<protein>
    <recommendedName>
        <fullName evidence="2">VanZ-like domain-containing protein</fullName>
    </recommendedName>
</protein>
<dbReference type="Pfam" id="PF04892">
    <property type="entry name" value="VanZ"/>
    <property type="match status" value="1"/>
</dbReference>
<keyword evidence="1" id="KW-1133">Transmembrane helix</keyword>
<proteinExistence type="predicted"/>
<evidence type="ECO:0000313" key="3">
    <source>
        <dbReference type="EMBL" id="RSU11053.1"/>
    </source>
</evidence>
<organism evidence="3 4">
    <name type="scientific">Vagococcus elongatus</name>
    <dbReference type="NCBI Taxonomy" id="180344"/>
    <lineage>
        <taxon>Bacteria</taxon>
        <taxon>Bacillati</taxon>
        <taxon>Bacillota</taxon>
        <taxon>Bacilli</taxon>
        <taxon>Lactobacillales</taxon>
        <taxon>Enterococcaceae</taxon>
        <taxon>Vagococcus</taxon>
    </lineage>
</organism>
<dbReference type="EMBL" id="NGKA01000012">
    <property type="protein sequence ID" value="RSU11053.1"/>
    <property type="molecule type" value="Genomic_DNA"/>
</dbReference>